<feature type="binding site" evidence="9">
    <location>
        <position position="413"/>
    </location>
    <ligand>
        <name>substrate</name>
    </ligand>
</feature>
<feature type="binding site" evidence="10">
    <location>
        <position position="297"/>
    </location>
    <ligand>
        <name>Mn(2+)</name>
        <dbReference type="ChEBI" id="CHEBI:29035"/>
    </ligand>
</feature>
<dbReference type="PATRIC" id="fig|218284.4.peg.1092"/>
<feature type="binding site" evidence="10">
    <location>
        <position position="472"/>
    </location>
    <ligand>
        <name>Mn(2+)</name>
        <dbReference type="ChEBI" id="CHEBI:29035"/>
    </ligand>
</feature>
<feature type="binding site" evidence="10">
    <location>
        <position position="255"/>
    </location>
    <ligand>
        <name>Mn(2+)</name>
        <dbReference type="ChEBI" id="CHEBI:29035"/>
    </ligand>
</feature>
<name>A0A0P6WD51_9BACI</name>
<dbReference type="CDD" id="cd16015">
    <property type="entry name" value="LTA_synthase"/>
    <property type="match status" value="1"/>
</dbReference>
<dbReference type="GO" id="GO:0016740">
    <property type="term" value="F:transferase activity"/>
    <property type="evidence" value="ECO:0007669"/>
    <property type="project" value="UniProtKB-KW"/>
</dbReference>
<feature type="transmembrane region" description="Helical" evidence="11">
    <location>
        <begin position="157"/>
        <end position="176"/>
    </location>
</feature>
<proteinExistence type="inferred from homology"/>
<dbReference type="GO" id="GO:0046872">
    <property type="term" value="F:metal ion binding"/>
    <property type="evidence" value="ECO:0007669"/>
    <property type="project" value="UniProtKB-KW"/>
</dbReference>
<keyword evidence="13" id="KW-0808">Transferase</keyword>
<dbReference type="Pfam" id="PF00884">
    <property type="entry name" value="Sulfatase"/>
    <property type="match status" value="1"/>
</dbReference>
<dbReference type="InterPro" id="IPR012160">
    <property type="entry name" value="LtaS-like"/>
</dbReference>
<feature type="domain" description="Sulfatase N-terminal" evidence="12">
    <location>
        <begin position="247"/>
        <end position="536"/>
    </location>
</feature>
<dbReference type="RefSeq" id="WP_060673209.1">
    <property type="nucleotide sequence ID" value="NZ_LIXZ01000011.1"/>
</dbReference>
<dbReference type="Gene3D" id="3.30.1120.170">
    <property type="match status" value="1"/>
</dbReference>
<feature type="transmembrane region" description="Helical" evidence="11">
    <location>
        <begin position="46"/>
        <end position="68"/>
    </location>
</feature>
<keyword evidence="9" id="KW-0479">Metal-binding</keyword>
<dbReference type="InterPro" id="IPR017850">
    <property type="entry name" value="Alkaline_phosphatase_core_sf"/>
</dbReference>
<evidence type="ECO:0000256" key="7">
    <source>
        <dbReference type="PIRNR" id="PIRNR005091"/>
    </source>
</evidence>
<comment type="similarity">
    <text evidence="2 7">Belongs to the LTA synthase family.</text>
</comment>
<dbReference type="GO" id="GO:0005886">
    <property type="term" value="C:plasma membrane"/>
    <property type="evidence" value="ECO:0007669"/>
    <property type="project" value="UniProtKB-SubCell"/>
</dbReference>
<feature type="active site" evidence="8">
    <location>
        <position position="297"/>
    </location>
</feature>
<evidence type="ECO:0000313" key="13">
    <source>
        <dbReference type="EMBL" id="KPL58913.1"/>
    </source>
</evidence>
<dbReference type="InterPro" id="IPR050448">
    <property type="entry name" value="OpgB/LTA_synthase_biosynth"/>
</dbReference>
<dbReference type="SUPFAM" id="SSF53649">
    <property type="entry name" value="Alkaline phosphatase-like"/>
    <property type="match status" value="1"/>
</dbReference>
<dbReference type="Gene3D" id="3.40.720.10">
    <property type="entry name" value="Alkaline Phosphatase, subunit A"/>
    <property type="match status" value="1"/>
</dbReference>
<evidence type="ECO:0000256" key="11">
    <source>
        <dbReference type="SAM" id="Phobius"/>
    </source>
</evidence>
<keyword evidence="6 7" id="KW-0472">Membrane</keyword>
<feature type="transmembrane region" description="Helical" evidence="11">
    <location>
        <begin position="16"/>
        <end position="40"/>
    </location>
</feature>
<dbReference type="EMBL" id="LIXZ01000011">
    <property type="protein sequence ID" value="KPL58913.1"/>
    <property type="molecule type" value="Genomic_DNA"/>
</dbReference>
<sequence length="617" mass="70799">MSGVKDFFSRFKTNKLVGFALLSLWIKTILVSLIGFNLHVETFLDLILILLNPVGSIMILIGFSFFFFKRVKKILVVLFMGIATGLLYGDLLYFRFYSDFVTVPILFQFKNVGGIGPSTFELMSPWDLLLLVDIIIAGWMVKKVRGVSDTLSRRWKLTYIIISVSLLALTIGLGLIKSPYLFAESYDREQMVKSVGPYNYHMYDIGIAATNPFSHLLASKSDTRASMKYIQSKKQDPSDLFGVAEGKNLILVSMESTQNFTINAKVNGEEITPFLNSLIKESFYFNNIYDQTAQGKTSDAEFMIDTGLYPLSSGSAFVRKQDNTYASLPHMLKKKKDYYAAVFHGNERTFWNREMMYETLGYDRYFSKRDYTVTEDNSINYGIKDIPFFEQTISHLENIPQPFYTRLITLTNHFPFLLEEEDQFIDTASTNVDVVNRYVTTVRYEDEAIKTLFEKLKANGMYKNTVVVLYGDHYGISEKYEPGVFELLDQKDTPVNHAKLQQVPLIIHVPGEEARTIDTTGGEIDIRATVLHLMGINTKNTLSFGHSLFTRNENHPVIFRDGDFITDKYIFQDNVCYNKQNEESVSDSQCDPFKETVRKELRMSDDILYGDLLRFLE</sequence>
<keyword evidence="4 11" id="KW-0812">Transmembrane</keyword>
<dbReference type="InterPro" id="IPR000917">
    <property type="entry name" value="Sulfatase_N"/>
</dbReference>
<comment type="subcellular location">
    <subcellularLocation>
        <location evidence="1">Cell membrane</location>
        <topology evidence="1">Multi-pass membrane protein</topology>
    </subcellularLocation>
</comment>
<evidence type="ECO:0000256" key="2">
    <source>
        <dbReference type="ARBA" id="ARBA00009983"/>
    </source>
</evidence>
<evidence type="ECO:0000256" key="4">
    <source>
        <dbReference type="ARBA" id="ARBA00022692"/>
    </source>
</evidence>
<evidence type="ECO:0000256" key="3">
    <source>
        <dbReference type="ARBA" id="ARBA00022475"/>
    </source>
</evidence>
<keyword evidence="5 11" id="KW-1133">Transmembrane helix</keyword>
<dbReference type="PANTHER" id="PTHR47371">
    <property type="entry name" value="LIPOTEICHOIC ACID SYNTHASE"/>
    <property type="match status" value="1"/>
</dbReference>
<feature type="transmembrane region" description="Helical" evidence="11">
    <location>
        <begin position="128"/>
        <end position="145"/>
    </location>
</feature>
<dbReference type="PIRSF" id="PIRSF005091">
    <property type="entry name" value="Mmb_sulf_HI1246"/>
    <property type="match status" value="1"/>
</dbReference>
<dbReference type="OrthoDB" id="5901192at2"/>
<evidence type="ECO:0000256" key="6">
    <source>
        <dbReference type="ARBA" id="ARBA00023136"/>
    </source>
</evidence>
<dbReference type="PANTHER" id="PTHR47371:SF1">
    <property type="entry name" value="LIPOTEICHOIC ACID SYNTHASE-LIKE YQGS"/>
    <property type="match status" value="1"/>
</dbReference>
<evidence type="ECO:0000259" key="12">
    <source>
        <dbReference type="Pfam" id="PF00884"/>
    </source>
</evidence>
<evidence type="ECO:0000256" key="8">
    <source>
        <dbReference type="PIRSR" id="PIRSR005091-1"/>
    </source>
</evidence>
<evidence type="ECO:0000256" key="5">
    <source>
        <dbReference type="ARBA" id="ARBA00022989"/>
    </source>
</evidence>
<keyword evidence="9" id="KW-0464">Manganese</keyword>
<keyword evidence="3 7" id="KW-1003">Cell membrane</keyword>
<reference evidence="13 14" key="1">
    <citation type="submission" date="2015-08" db="EMBL/GenBank/DDBJ databases">
        <title>Draft Genome Sequence of Bacillus vietnamensis UCD-SED5.</title>
        <authorList>
            <person name="Lee R.D."/>
            <person name="Jospin G."/>
            <person name="Lang J.M."/>
            <person name="Coil D.A."/>
            <person name="Eisen J.A."/>
        </authorList>
    </citation>
    <scope>NUCLEOTIDE SEQUENCE [LARGE SCALE GENOMIC DNA]</scope>
    <source>
        <strain evidence="13 14">UCD-SED5</strain>
    </source>
</reference>
<dbReference type="eggNOG" id="COG1368">
    <property type="taxonomic scope" value="Bacteria"/>
</dbReference>
<evidence type="ECO:0000256" key="10">
    <source>
        <dbReference type="PIRSR" id="PIRSR005091-3"/>
    </source>
</evidence>
<organism evidence="13 14">
    <name type="scientific">Rossellomorea vietnamensis</name>
    <dbReference type="NCBI Taxonomy" id="218284"/>
    <lineage>
        <taxon>Bacteria</taxon>
        <taxon>Bacillati</taxon>
        <taxon>Bacillota</taxon>
        <taxon>Bacilli</taxon>
        <taxon>Bacillales</taxon>
        <taxon>Bacillaceae</taxon>
        <taxon>Rossellomorea</taxon>
    </lineage>
</organism>
<evidence type="ECO:0000256" key="1">
    <source>
        <dbReference type="ARBA" id="ARBA00004651"/>
    </source>
</evidence>
<evidence type="ECO:0000313" key="14">
    <source>
        <dbReference type="Proteomes" id="UP000050398"/>
    </source>
</evidence>
<protein>
    <submittedName>
        <fullName evidence="13">Phosphoglycerol transferase</fullName>
    </submittedName>
</protein>
<dbReference type="AlphaFoldDB" id="A0A0P6WD51"/>
<accession>A0A0P6WD51</accession>
<dbReference type="Proteomes" id="UP000050398">
    <property type="component" value="Unassembled WGS sequence"/>
</dbReference>
<feature type="transmembrane region" description="Helical" evidence="11">
    <location>
        <begin position="75"/>
        <end position="94"/>
    </location>
</feature>
<comment type="caution">
    <text evidence="13">The sequence shown here is derived from an EMBL/GenBank/DDBJ whole genome shotgun (WGS) entry which is preliminary data.</text>
</comment>
<gene>
    <name evidence="13" type="ORF">AM506_14555</name>
</gene>
<evidence type="ECO:0000256" key="9">
    <source>
        <dbReference type="PIRSR" id="PIRSR005091-2"/>
    </source>
</evidence>
<feature type="binding site" evidence="10">
    <location>
        <position position="473"/>
    </location>
    <ligand>
        <name>Mn(2+)</name>
        <dbReference type="ChEBI" id="CHEBI:29035"/>
    </ligand>
</feature>